<evidence type="ECO:0000313" key="3">
    <source>
        <dbReference type="Proteomes" id="UP000650081"/>
    </source>
</evidence>
<dbReference type="Pfam" id="PF13573">
    <property type="entry name" value="SprB"/>
    <property type="match status" value="5"/>
</dbReference>
<reference evidence="2" key="1">
    <citation type="submission" date="2020-08" db="EMBL/GenBank/DDBJ databases">
        <title>Lewinella bacteria from marine environments.</title>
        <authorList>
            <person name="Zhong Y."/>
        </authorList>
    </citation>
    <scope>NUCLEOTIDE SEQUENCE</scope>
    <source>
        <strain evidence="2">KCTC 42187</strain>
    </source>
</reference>
<organism evidence="2 3">
    <name type="scientific">Neolewinella lacunae</name>
    <dbReference type="NCBI Taxonomy" id="1517758"/>
    <lineage>
        <taxon>Bacteria</taxon>
        <taxon>Pseudomonadati</taxon>
        <taxon>Bacteroidota</taxon>
        <taxon>Saprospiria</taxon>
        <taxon>Saprospirales</taxon>
        <taxon>Lewinellaceae</taxon>
        <taxon>Neolewinella</taxon>
    </lineage>
</organism>
<comment type="caution">
    <text evidence="2">The sequence shown here is derived from an EMBL/GenBank/DDBJ whole genome shotgun (WGS) entry which is preliminary data.</text>
</comment>
<dbReference type="RefSeq" id="WP_187468272.1">
    <property type="nucleotide sequence ID" value="NZ_JACSIT010000152.1"/>
</dbReference>
<keyword evidence="3" id="KW-1185">Reference proteome</keyword>
<sequence>MECNDAGNINNFGNFQLQSNTFGDNLPVSATLPYGSRPDTIFLCAGDQFSVTLFNNTIDLGGDPNPATTPGVGYAFYNCRPTVMGPTLGDIAADPCVADNGLPPFDQLSVGVPANYQSGNYTYIVDNGGTGSNTIPALFPVGGQPTPVVLTLAPITFDDADLSTGEAIYEGTPNGSCVNVSTDQSFQVAYLNPITVANLNSNPADCEGFFDVRGGTPELRGGPGYSITIRNVATGARAAITTPAADIVHDAVVRYQVPSAGTYSIEIEDVHGCPLQSTTVTHPAGCPQPIIFTFPFATGLPGESICVPVTAENFFDVLGFQFELGFDPAILRFDELRDINPLLTSPVQFNGPPSSGGNRPEGLVRIIYDGVFSGASTIPADQPLFNLCFTIIGPLDGQSPLDFATGPGTIASEYTRPNGDIGEPGRNPGAISVTSKPFLVTLSRTNETCVGNNDGRITANASGARDPFVFSIRRILPMPEANFRDPQTRMGQPATALFNGLIDAEYAIEVVSADGQVTIDTIEVEAGLDLAVNVEVELSPSCNGTRDGSVRAVVLANGVEVIDPLSQGYTFIWANSNETGDVRMNLPAGQYAVTVTGPNGNCRSEDTGNLAQPSDVRVRPDNPADAVSSATCTGVPDGSISITADGGTGPYTFQWPGALGSDNGVTSSIRNNLLPGAYEVFVTDSRGCADTANFVVNALKTLFIVSSQDSVSCFGAADGVIRVNGTATGAPPVGNYFVRLISLNPFNTGAEQEITNNSVPFAFTGLDVGRYVVVLRDSDPAGCETTDTFEVFQPPMLEIADPLTLRNETCTVGMDGSAQATVTGGTAPYQYRWVNDSLDMPLDTLTPGNLLMGLSADTNYVLIVTDLNGCTDTARFRILAPAGAQINPIDTSFISCPGDVDGQLTVVAVPPQGETITSITWYRLNPDNTLGSPVATGPTTQNNLPVGNYAVEVVTSNACSSFQVGTVVSPGEVFLRDFVATDPQCPGDANGSIFLNPGGGTPNANGTYNYVWSTNPLAAPVQNPTLLSLTAGTYSVTITDGNGCLPPFDTTFVLVDPVMISGQFQLTPVSCPDDQTMDGEATFLAEYADGTPGTFDFLWTSGTADFSTTQSTESGLRRGPVTVRVTDGVCTASFTDTIRAPEDFATDLVTTQVSCNGLSDGTATLNVTGGTGAYAFSWSGSPEVGNTITGLPAGTMYTVAVTDENGCSPAPINFTIRQPDPLTLSIDPVATTPTVRCAGDMNGRISVFVSSVNNNNLAAMPYTWSGNVAGGNDDTANGLAPGAYRVTVTDVEGCQDSVSYTIGEPEGITFNVLPIEEPLCFGETTPVLIDTAFGGTSTSIADFTFSVNNDGFRIPVGQVGSAFAGEILVTVFDSVGCTAEQTFSVNQPPQILIDLPSEITVELGDSLTQLNPLISPAGDVYSYLWTPADFLSSDTVRNPMLFPFESRDYTFRVTNANGCQAFANIFVDVDANRNVYIPNVFSPNRDGRNEDFRIFACQGVRTVRSVQVFDRWGGVVFQADNLEPNCLDGIKLWEGEGQNGKTVNPGVFVYVIEVEFLDDARLLYRGDVTVLR</sequence>
<feature type="region of interest" description="Disordered" evidence="1">
    <location>
        <begin position="610"/>
        <end position="630"/>
    </location>
</feature>
<dbReference type="InterPro" id="IPR008965">
    <property type="entry name" value="CBM2/CBM3_carb-bd_dom_sf"/>
</dbReference>
<dbReference type="Proteomes" id="UP000650081">
    <property type="component" value="Unassembled WGS sequence"/>
</dbReference>
<dbReference type="CDD" id="cd08547">
    <property type="entry name" value="Type_II_cohesin"/>
    <property type="match status" value="1"/>
</dbReference>
<proteinExistence type="predicted"/>
<protein>
    <submittedName>
        <fullName evidence="2">Gliding motility-associated C-terminal domain-containing protein</fullName>
    </submittedName>
</protein>
<dbReference type="Gene3D" id="2.60.40.680">
    <property type="match status" value="1"/>
</dbReference>
<gene>
    <name evidence="2" type="ORF">H9S92_18960</name>
</gene>
<dbReference type="InterPro" id="IPR025667">
    <property type="entry name" value="SprB_repeat"/>
</dbReference>
<dbReference type="EMBL" id="JACSIT010000152">
    <property type="protein sequence ID" value="MBC6996259.1"/>
    <property type="molecule type" value="Genomic_DNA"/>
</dbReference>
<evidence type="ECO:0000313" key="2">
    <source>
        <dbReference type="EMBL" id="MBC6996259.1"/>
    </source>
</evidence>
<dbReference type="GO" id="GO:0030246">
    <property type="term" value="F:carbohydrate binding"/>
    <property type="evidence" value="ECO:0007669"/>
    <property type="project" value="InterPro"/>
</dbReference>
<dbReference type="Pfam" id="PF13585">
    <property type="entry name" value="CHU_C"/>
    <property type="match status" value="1"/>
</dbReference>
<accession>A0A923PRP6</accession>
<dbReference type="Gene3D" id="2.60.40.740">
    <property type="match status" value="1"/>
</dbReference>
<name>A0A923PRP6_9BACT</name>
<dbReference type="SUPFAM" id="SSF49384">
    <property type="entry name" value="Carbohydrate-binding domain"/>
    <property type="match status" value="1"/>
</dbReference>
<evidence type="ECO:0000256" key="1">
    <source>
        <dbReference type="SAM" id="MobiDB-lite"/>
    </source>
</evidence>